<proteinExistence type="predicted"/>
<protein>
    <recommendedName>
        <fullName evidence="2">HEAT repeat domain-containing protein</fullName>
    </recommendedName>
</protein>
<name>X1ASW3_9ZZZZ</name>
<reference evidence="1" key="1">
    <citation type="journal article" date="2014" name="Front. Microbiol.">
        <title>High frequency of phylogenetically diverse reductive dehalogenase-homologous genes in deep subseafloor sedimentary metagenomes.</title>
        <authorList>
            <person name="Kawai M."/>
            <person name="Futagami T."/>
            <person name="Toyoda A."/>
            <person name="Takaki Y."/>
            <person name="Nishi S."/>
            <person name="Hori S."/>
            <person name="Arai W."/>
            <person name="Tsubouchi T."/>
            <person name="Morono Y."/>
            <person name="Uchiyama I."/>
            <person name="Ito T."/>
            <person name="Fujiyama A."/>
            <person name="Inagaki F."/>
            <person name="Takami H."/>
        </authorList>
    </citation>
    <scope>NUCLEOTIDE SEQUENCE</scope>
    <source>
        <strain evidence="1">Expedition CK06-06</strain>
    </source>
</reference>
<accession>X1ASW3</accession>
<gene>
    <name evidence="1" type="ORF">S01H4_36349</name>
</gene>
<feature type="non-terminal residue" evidence="1">
    <location>
        <position position="151"/>
    </location>
</feature>
<evidence type="ECO:0008006" key="2">
    <source>
        <dbReference type="Google" id="ProtNLM"/>
    </source>
</evidence>
<comment type="caution">
    <text evidence="1">The sequence shown here is derived from an EMBL/GenBank/DDBJ whole genome shotgun (WGS) entry which is preliminary data.</text>
</comment>
<organism evidence="1">
    <name type="scientific">marine sediment metagenome</name>
    <dbReference type="NCBI Taxonomy" id="412755"/>
    <lineage>
        <taxon>unclassified sequences</taxon>
        <taxon>metagenomes</taxon>
        <taxon>ecological metagenomes</taxon>
    </lineage>
</organism>
<sequence length="151" mass="16682">MIHNRVKILIFALILVFIASSIAGAGEDEGIKFKILDVLSKFPAQNTAERDTLASEIIKLGPEGILETCRHLIPPGEGDDARVRFALNGSAVYVNRTGAENERRMFARALIKALKTAENNEVKAFLIRQLQIAGKVEAVKPLSKFLKNKRL</sequence>
<dbReference type="AlphaFoldDB" id="X1ASW3"/>
<evidence type="ECO:0000313" key="1">
    <source>
        <dbReference type="EMBL" id="GAG85949.1"/>
    </source>
</evidence>
<dbReference type="EMBL" id="BART01019419">
    <property type="protein sequence ID" value="GAG85949.1"/>
    <property type="molecule type" value="Genomic_DNA"/>
</dbReference>